<dbReference type="InterPro" id="IPR028375">
    <property type="entry name" value="KA1/Ssp2_C"/>
</dbReference>
<dbReference type="InterPro" id="IPR011009">
    <property type="entry name" value="Kinase-like_dom_sf"/>
</dbReference>
<evidence type="ECO:0000256" key="4">
    <source>
        <dbReference type="ARBA" id="ARBA00022527"/>
    </source>
</evidence>
<dbReference type="OrthoDB" id="193931at2759"/>
<organism evidence="15 16">
    <name type="scientific">Smittium simulii</name>
    <dbReference type="NCBI Taxonomy" id="133385"/>
    <lineage>
        <taxon>Eukaryota</taxon>
        <taxon>Fungi</taxon>
        <taxon>Fungi incertae sedis</taxon>
        <taxon>Zoopagomycota</taxon>
        <taxon>Kickxellomycotina</taxon>
        <taxon>Harpellomycetes</taxon>
        <taxon>Harpellales</taxon>
        <taxon>Legeriomycetaceae</taxon>
        <taxon>Smittium</taxon>
    </lineage>
</organism>
<evidence type="ECO:0000256" key="2">
    <source>
        <dbReference type="ARBA" id="ARBA00012513"/>
    </source>
</evidence>
<dbReference type="STRING" id="133385.A0A2T9YN93"/>
<keyword evidence="7" id="KW-0418">Kinase</keyword>
<dbReference type="EC" id="2.7.11.1" evidence="2"/>
<evidence type="ECO:0000313" key="15">
    <source>
        <dbReference type="EMBL" id="PVU93802.1"/>
    </source>
</evidence>
<dbReference type="PROSITE" id="PS00108">
    <property type="entry name" value="PROTEIN_KINASE_ST"/>
    <property type="match status" value="1"/>
</dbReference>
<evidence type="ECO:0000256" key="7">
    <source>
        <dbReference type="ARBA" id="ARBA00022777"/>
    </source>
</evidence>
<feature type="compositionally biased region" description="Polar residues" evidence="12">
    <location>
        <begin position="1"/>
        <end position="22"/>
    </location>
</feature>
<dbReference type="SUPFAM" id="SSF56112">
    <property type="entry name" value="Protein kinase-like (PK-like)"/>
    <property type="match status" value="1"/>
</dbReference>
<dbReference type="InterPro" id="IPR000719">
    <property type="entry name" value="Prot_kinase_dom"/>
</dbReference>
<dbReference type="InterPro" id="IPR001772">
    <property type="entry name" value="KA1_dom"/>
</dbReference>
<comment type="catalytic activity">
    <reaction evidence="10">
        <text>L-seryl-[protein] + ATP = O-phospho-L-seryl-[protein] + ADP + H(+)</text>
        <dbReference type="Rhea" id="RHEA:17989"/>
        <dbReference type="Rhea" id="RHEA-COMP:9863"/>
        <dbReference type="Rhea" id="RHEA-COMP:11604"/>
        <dbReference type="ChEBI" id="CHEBI:15378"/>
        <dbReference type="ChEBI" id="CHEBI:29999"/>
        <dbReference type="ChEBI" id="CHEBI:30616"/>
        <dbReference type="ChEBI" id="CHEBI:83421"/>
        <dbReference type="ChEBI" id="CHEBI:456216"/>
        <dbReference type="EC" id="2.7.11.1"/>
    </reaction>
</comment>
<evidence type="ECO:0000313" key="16">
    <source>
        <dbReference type="Proteomes" id="UP000245383"/>
    </source>
</evidence>
<evidence type="ECO:0000256" key="5">
    <source>
        <dbReference type="ARBA" id="ARBA00022679"/>
    </source>
</evidence>
<dbReference type="FunFam" id="3.30.200.20:FF:000042">
    <property type="entry name" value="Aurora kinase A"/>
    <property type="match status" value="1"/>
</dbReference>
<evidence type="ECO:0000256" key="3">
    <source>
        <dbReference type="ARBA" id="ARBA00022490"/>
    </source>
</evidence>
<proteinExistence type="predicted"/>
<feature type="domain" description="Protein kinase" evidence="13">
    <location>
        <begin position="86"/>
        <end position="342"/>
    </location>
</feature>
<sequence length="906" mass="102954">MTSVYTPNTLPEIKSQNTQNQIYYPRDKAFDKPSDPEHPRTQKAPSETPQVKQYASSNSRADPNWDKRLDKNKQSKNRKEQRIGDFIIKSTLGKGTFSKVCMAEHRTTKQTFALKFIKPKSSDSNSSNDKHSLRIEREIKLLSLLYHPNIVRLYDVVQTSKFTMIVMEHNSGGELLHHIRNRGRLMERDARIFFRQIVSAVDYCHRNCIIHRDLKLENVMLDSEKRIRLIDFGFANTFYWDKQLDTFCGSPFYAAPEMVNGIKYTGPEVDIWSMGVILFFMLCGRTPFEGENLKEIYDKISKGRFIMPQFLSNSACSLLQRMLTVNPKKRITMAEIKAHAWINTDYDDLINSYIPARPAVVLDPNPHSLSKMHLYGYTQDQVITALNNADKASTPIVCIYHLVDESRRRKAAKAARKTQAQSVITSGTLLQPSINPNNSSNSVISSSPMTLVSSDNNQAADIQNGPVHQAQRAQTANFETRPCSNTNNLPVGGRKLSVYSLSQDMREIKEAEYNKYSANVDSPSILANQFGNGLRLSKNKKQSELKGNMGESFNWETNSNRDSDANLSRFSKLFQSSSKVFSKLRKSLPYMKFRKSFAFMDSEPHKLFLKKSNKSTVYTGNPIDASIQPPVPPVPTKLSLKSPVDQLKPQTSPMPRTKIRINRTNSALNTHAINNQAIPIENRRKTDFVAPKNQAALPQLPKAPLLNNWLDANTTQYTQKSNNNVLSDKRLSHVSSSMNNAPNLPNGAPRISDAYSYKPAALTPNHYNSGKPTNFQSNAENSYANPIPIARQTQDGPNALQILGFTTAKTTIVRPLPKLHEDFEKVLREQSIIFRRLNDYYYYCEDQSKAYTKNKQVDSGIKFEIIITRIHEDTYVIKFKRNKGSWWGTNKLSKKLIKELTGMEST</sequence>
<dbReference type="PROSITE" id="PS50011">
    <property type="entry name" value="PROTEIN_KINASE_DOM"/>
    <property type="match status" value="1"/>
</dbReference>
<dbReference type="GO" id="GO:0035556">
    <property type="term" value="P:intracellular signal transduction"/>
    <property type="evidence" value="ECO:0007669"/>
    <property type="project" value="TreeGrafter"/>
</dbReference>
<evidence type="ECO:0000256" key="1">
    <source>
        <dbReference type="ARBA" id="ARBA00004496"/>
    </source>
</evidence>
<dbReference type="Pfam" id="PF00069">
    <property type="entry name" value="Pkinase"/>
    <property type="match status" value="1"/>
</dbReference>
<keyword evidence="6 11" id="KW-0547">Nucleotide-binding</keyword>
<feature type="compositionally biased region" description="Basic and acidic residues" evidence="12">
    <location>
        <begin position="63"/>
        <end position="82"/>
    </location>
</feature>
<dbReference type="InterPro" id="IPR017441">
    <property type="entry name" value="Protein_kinase_ATP_BS"/>
</dbReference>
<keyword evidence="8 11" id="KW-0067">ATP-binding</keyword>
<dbReference type="FunFam" id="1.10.510.10:FF:001222">
    <property type="entry name" value="Serine/threonine-protein kinase ppk25"/>
    <property type="match status" value="1"/>
</dbReference>
<keyword evidence="4" id="KW-0723">Serine/threonine-protein kinase</keyword>
<evidence type="ECO:0000256" key="6">
    <source>
        <dbReference type="ARBA" id="ARBA00022741"/>
    </source>
</evidence>
<evidence type="ECO:0000256" key="11">
    <source>
        <dbReference type="PROSITE-ProRule" id="PRU10141"/>
    </source>
</evidence>
<dbReference type="PANTHER" id="PTHR24346:SF106">
    <property type="entry name" value="PROTEIN KINASE DOMAIN-CONTAINING PROTEIN"/>
    <property type="match status" value="1"/>
</dbReference>
<feature type="compositionally biased region" description="Polar residues" evidence="12">
    <location>
        <begin position="43"/>
        <end position="61"/>
    </location>
</feature>
<dbReference type="SMART" id="SM00220">
    <property type="entry name" value="S_TKc"/>
    <property type="match status" value="1"/>
</dbReference>
<dbReference type="GO" id="GO:0005737">
    <property type="term" value="C:cytoplasm"/>
    <property type="evidence" value="ECO:0007669"/>
    <property type="project" value="UniProtKB-SubCell"/>
</dbReference>
<name>A0A2T9YN93_9FUNG</name>
<dbReference type="CDD" id="cd14003">
    <property type="entry name" value="STKc_AMPK-like"/>
    <property type="match status" value="1"/>
</dbReference>
<comment type="caution">
    <text evidence="15">The sequence shown here is derived from an EMBL/GenBank/DDBJ whole genome shotgun (WGS) entry which is preliminary data.</text>
</comment>
<dbReference type="GO" id="GO:0106310">
    <property type="term" value="F:protein serine kinase activity"/>
    <property type="evidence" value="ECO:0007669"/>
    <property type="project" value="RHEA"/>
</dbReference>
<reference evidence="15 16" key="1">
    <citation type="journal article" date="2018" name="MBio">
        <title>Comparative Genomics Reveals the Core Gene Toolbox for the Fungus-Insect Symbiosis.</title>
        <authorList>
            <person name="Wang Y."/>
            <person name="Stata M."/>
            <person name="Wang W."/>
            <person name="Stajich J.E."/>
            <person name="White M.M."/>
            <person name="Moncalvo J.M."/>
        </authorList>
    </citation>
    <scope>NUCLEOTIDE SEQUENCE [LARGE SCALE GENOMIC DNA]</scope>
    <source>
        <strain evidence="15 16">SWE-8-4</strain>
    </source>
</reference>
<protein>
    <recommendedName>
        <fullName evidence="2">non-specific serine/threonine protein kinase</fullName>
        <ecNumber evidence="2">2.7.11.1</ecNumber>
    </recommendedName>
</protein>
<keyword evidence="16" id="KW-1185">Reference proteome</keyword>
<feature type="domain" description="KA1" evidence="14">
    <location>
        <begin position="854"/>
        <end position="902"/>
    </location>
</feature>
<dbReference type="SUPFAM" id="SSF103243">
    <property type="entry name" value="KA1-like"/>
    <property type="match status" value="1"/>
</dbReference>
<evidence type="ECO:0000259" key="14">
    <source>
        <dbReference type="PROSITE" id="PS50032"/>
    </source>
</evidence>
<feature type="binding site" evidence="11">
    <location>
        <position position="115"/>
    </location>
    <ligand>
        <name>ATP</name>
        <dbReference type="ChEBI" id="CHEBI:30616"/>
    </ligand>
</feature>
<dbReference type="PROSITE" id="PS50032">
    <property type="entry name" value="KA1"/>
    <property type="match status" value="1"/>
</dbReference>
<dbReference type="EMBL" id="MBFR01000114">
    <property type="protein sequence ID" value="PVU93802.1"/>
    <property type="molecule type" value="Genomic_DNA"/>
</dbReference>
<dbReference type="AlphaFoldDB" id="A0A2T9YN93"/>
<evidence type="ECO:0000256" key="10">
    <source>
        <dbReference type="ARBA" id="ARBA00048679"/>
    </source>
</evidence>
<evidence type="ECO:0000256" key="9">
    <source>
        <dbReference type="ARBA" id="ARBA00047899"/>
    </source>
</evidence>
<evidence type="ECO:0000256" key="8">
    <source>
        <dbReference type="ARBA" id="ARBA00022840"/>
    </source>
</evidence>
<dbReference type="Gene3D" id="1.10.510.10">
    <property type="entry name" value="Transferase(Phosphotransferase) domain 1"/>
    <property type="match status" value="1"/>
</dbReference>
<comment type="catalytic activity">
    <reaction evidence="9">
        <text>L-threonyl-[protein] + ATP = O-phospho-L-threonyl-[protein] + ADP + H(+)</text>
        <dbReference type="Rhea" id="RHEA:46608"/>
        <dbReference type="Rhea" id="RHEA-COMP:11060"/>
        <dbReference type="Rhea" id="RHEA-COMP:11605"/>
        <dbReference type="ChEBI" id="CHEBI:15378"/>
        <dbReference type="ChEBI" id="CHEBI:30013"/>
        <dbReference type="ChEBI" id="CHEBI:30616"/>
        <dbReference type="ChEBI" id="CHEBI:61977"/>
        <dbReference type="ChEBI" id="CHEBI:456216"/>
        <dbReference type="EC" id="2.7.11.1"/>
    </reaction>
</comment>
<dbReference type="Proteomes" id="UP000245383">
    <property type="component" value="Unassembled WGS sequence"/>
</dbReference>
<evidence type="ECO:0000256" key="12">
    <source>
        <dbReference type="SAM" id="MobiDB-lite"/>
    </source>
</evidence>
<feature type="compositionally biased region" description="Basic and acidic residues" evidence="12">
    <location>
        <begin position="25"/>
        <end position="40"/>
    </location>
</feature>
<gene>
    <name evidence="15" type="ORF">BB561_003036</name>
</gene>
<keyword evidence="3" id="KW-0963">Cytoplasm</keyword>
<dbReference type="GO" id="GO:0004674">
    <property type="term" value="F:protein serine/threonine kinase activity"/>
    <property type="evidence" value="ECO:0007669"/>
    <property type="project" value="UniProtKB-KW"/>
</dbReference>
<comment type="subcellular location">
    <subcellularLocation>
        <location evidence="1">Cytoplasm</location>
    </subcellularLocation>
</comment>
<accession>A0A2T9YN93</accession>
<dbReference type="PANTHER" id="PTHR24346">
    <property type="entry name" value="MAP/MICROTUBULE AFFINITY-REGULATING KINASE"/>
    <property type="match status" value="1"/>
</dbReference>
<dbReference type="GO" id="GO:0005524">
    <property type="term" value="F:ATP binding"/>
    <property type="evidence" value="ECO:0007669"/>
    <property type="project" value="UniProtKB-UniRule"/>
</dbReference>
<dbReference type="Gene3D" id="3.30.310.80">
    <property type="entry name" value="Kinase associated domain 1, KA1"/>
    <property type="match status" value="1"/>
</dbReference>
<dbReference type="PROSITE" id="PS00107">
    <property type="entry name" value="PROTEIN_KINASE_ATP"/>
    <property type="match status" value="1"/>
</dbReference>
<evidence type="ECO:0000259" key="13">
    <source>
        <dbReference type="PROSITE" id="PS50011"/>
    </source>
</evidence>
<keyword evidence="5" id="KW-0808">Transferase</keyword>
<dbReference type="InterPro" id="IPR008271">
    <property type="entry name" value="Ser/Thr_kinase_AS"/>
</dbReference>
<feature type="region of interest" description="Disordered" evidence="12">
    <location>
        <begin position="1"/>
        <end position="82"/>
    </location>
</feature>